<reference evidence="1" key="1">
    <citation type="journal article" date="2022" name="bioRxiv">
        <title>Sequencing and chromosome-scale assembly of the giantPleurodeles waltlgenome.</title>
        <authorList>
            <person name="Brown T."/>
            <person name="Elewa A."/>
            <person name="Iarovenko S."/>
            <person name="Subramanian E."/>
            <person name="Araus A.J."/>
            <person name="Petzold A."/>
            <person name="Susuki M."/>
            <person name="Suzuki K.-i.T."/>
            <person name="Hayashi T."/>
            <person name="Toyoda A."/>
            <person name="Oliveira C."/>
            <person name="Osipova E."/>
            <person name="Leigh N.D."/>
            <person name="Simon A."/>
            <person name="Yun M.H."/>
        </authorList>
    </citation>
    <scope>NUCLEOTIDE SEQUENCE</scope>
    <source>
        <strain evidence="1">20211129_DDA</strain>
        <tissue evidence="1">Liver</tissue>
    </source>
</reference>
<comment type="caution">
    <text evidence="1">The sequence shown here is derived from an EMBL/GenBank/DDBJ whole genome shotgun (WGS) entry which is preliminary data.</text>
</comment>
<evidence type="ECO:0000313" key="2">
    <source>
        <dbReference type="Proteomes" id="UP001066276"/>
    </source>
</evidence>
<keyword evidence="2" id="KW-1185">Reference proteome</keyword>
<gene>
    <name evidence="1" type="ORF">NDU88_001484</name>
</gene>
<name>A0AAV7KT19_PLEWA</name>
<accession>A0AAV7KT19</accession>
<proteinExistence type="predicted"/>
<dbReference type="EMBL" id="JANPWB010000016">
    <property type="protein sequence ID" value="KAJ1081302.1"/>
    <property type="molecule type" value="Genomic_DNA"/>
</dbReference>
<protein>
    <submittedName>
        <fullName evidence="1">Uncharacterized protein</fullName>
    </submittedName>
</protein>
<organism evidence="1 2">
    <name type="scientific">Pleurodeles waltl</name>
    <name type="common">Iberian ribbed newt</name>
    <dbReference type="NCBI Taxonomy" id="8319"/>
    <lineage>
        <taxon>Eukaryota</taxon>
        <taxon>Metazoa</taxon>
        <taxon>Chordata</taxon>
        <taxon>Craniata</taxon>
        <taxon>Vertebrata</taxon>
        <taxon>Euteleostomi</taxon>
        <taxon>Amphibia</taxon>
        <taxon>Batrachia</taxon>
        <taxon>Caudata</taxon>
        <taxon>Salamandroidea</taxon>
        <taxon>Salamandridae</taxon>
        <taxon>Pleurodelinae</taxon>
        <taxon>Pleurodeles</taxon>
    </lineage>
</organism>
<sequence length="204" mass="21930">MPGAPLDGVGKSQSVLDISSARSHLWPRSVSSALLSTQALKLLSFHTGAPPRWRSQLEAALDPFAIRHGPALGRKQLMLCRSPLCCSRDRDWCRRAETAEELMAPLCQGSCAAVLAVAVDAAVSRAGERQVGVVTSSLGCSHRMDALWPLSCVGTLVSATQLFQTTEVPRGCSWALPDPRLGLLLRALQGLRSHMILSRDLGRP</sequence>
<dbReference type="Proteomes" id="UP001066276">
    <property type="component" value="Chromosome 12"/>
</dbReference>
<evidence type="ECO:0000313" key="1">
    <source>
        <dbReference type="EMBL" id="KAJ1081302.1"/>
    </source>
</evidence>
<dbReference type="AlphaFoldDB" id="A0AAV7KT19"/>